<gene>
    <name evidence="2" type="ORF">PMAYCL1PPCAC_17493</name>
</gene>
<name>A0AAN5CMR5_9BILA</name>
<evidence type="ECO:0000256" key="1">
    <source>
        <dbReference type="SAM" id="SignalP"/>
    </source>
</evidence>
<accession>A0AAN5CMR5</accession>
<sequence>LDWRLALTIVLTFLIFGRISGISSQQASRHDNICELAPSSPLFDDVNEGRMMSSSSLTIASISISSIVLFPRSWNGVTRKRIW</sequence>
<feature type="signal peptide" evidence="1">
    <location>
        <begin position="1"/>
        <end position="21"/>
    </location>
</feature>
<keyword evidence="1" id="KW-0732">Signal</keyword>
<evidence type="ECO:0000313" key="3">
    <source>
        <dbReference type="Proteomes" id="UP001328107"/>
    </source>
</evidence>
<reference evidence="3" key="1">
    <citation type="submission" date="2022-10" db="EMBL/GenBank/DDBJ databases">
        <title>Genome assembly of Pristionchus species.</title>
        <authorList>
            <person name="Yoshida K."/>
            <person name="Sommer R.J."/>
        </authorList>
    </citation>
    <scope>NUCLEOTIDE SEQUENCE [LARGE SCALE GENOMIC DNA]</scope>
    <source>
        <strain evidence="3">RS5460</strain>
    </source>
</reference>
<dbReference type="AlphaFoldDB" id="A0AAN5CMR5"/>
<organism evidence="2 3">
    <name type="scientific">Pristionchus mayeri</name>
    <dbReference type="NCBI Taxonomy" id="1317129"/>
    <lineage>
        <taxon>Eukaryota</taxon>
        <taxon>Metazoa</taxon>
        <taxon>Ecdysozoa</taxon>
        <taxon>Nematoda</taxon>
        <taxon>Chromadorea</taxon>
        <taxon>Rhabditida</taxon>
        <taxon>Rhabditina</taxon>
        <taxon>Diplogasteromorpha</taxon>
        <taxon>Diplogasteroidea</taxon>
        <taxon>Neodiplogasteridae</taxon>
        <taxon>Pristionchus</taxon>
    </lineage>
</organism>
<evidence type="ECO:0008006" key="4">
    <source>
        <dbReference type="Google" id="ProtNLM"/>
    </source>
</evidence>
<dbReference type="Proteomes" id="UP001328107">
    <property type="component" value="Unassembled WGS sequence"/>
</dbReference>
<comment type="caution">
    <text evidence="2">The sequence shown here is derived from an EMBL/GenBank/DDBJ whole genome shotgun (WGS) entry which is preliminary data.</text>
</comment>
<feature type="chain" id="PRO_5042893573" description="G protein-coupled receptor" evidence="1">
    <location>
        <begin position="22"/>
        <end position="83"/>
    </location>
</feature>
<feature type="non-terminal residue" evidence="2">
    <location>
        <position position="1"/>
    </location>
</feature>
<protein>
    <recommendedName>
        <fullName evidence="4">G protein-coupled receptor</fullName>
    </recommendedName>
</protein>
<keyword evidence="3" id="KW-1185">Reference proteome</keyword>
<dbReference type="EMBL" id="BTRK01000004">
    <property type="protein sequence ID" value="GMR47298.1"/>
    <property type="molecule type" value="Genomic_DNA"/>
</dbReference>
<evidence type="ECO:0000313" key="2">
    <source>
        <dbReference type="EMBL" id="GMR47298.1"/>
    </source>
</evidence>
<proteinExistence type="predicted"/>